<accession>A0A7J9I8M6</accession>
<proteinExistence type="predicted"/>
<dbReference type="Proteomes" id="UP000593560">
    <property type="component" value="Unassembled WGS sequence"/>
</dbReference>
<organism evidence="1 2">
    <name type="scientific">Gossypium harknessii</name>
    <dbReference type="NCBI Taxonomy" id="34285"/>
    <lineage>
        <taxon>Eukaryota</taxon>
        <taxon>Viridiplantae</taxon>
        <taxon>Streptophyta</taxon>
        <taxon>Embryophyta</taxon>
        <taxon>Tracheophyta</taxon>
        <taxon>Spermatophyta</taxon>
        <taxon>Magnoliopsida</taxon>
        <taxon>eudicotyledons</taxon>
        <taxon>Gunneridae</taxon>
        <taxon>Pentapetalae</taxon>
        <taxon>rosids</taxon>
        <taxon>malvids</taxon>
        <taxon>Malvales</taxon>
        <taxon>Malvaceae</taxon>
        <taxon>Malvoideae</taxon>
        <taxon>Gossypium</taxon>
    </lineage>
</organism>
<gene>
    <name evidence="1" type="ORF">Gohar_021817</name>
</gene>
<name>A0A7J9I8M6_9ROSI</name>
<dbReference type="AlphaFoldDB" id="A0A7J9I8M6"/>
<reference evidence="1 2" key="1">
    <citation type="journal article" date="2019" name="Genome Biol. Evol.">
        <title>Insights into the evolution of the New World diploid cottons (Gossypium, subgenus Houzingenia) based on genome sequencing.</title>
        <authorList>
            <person name="Grover C.E."/>
            <person name="Arick M.A. 2nd"/>
            <person name="Thrash A."/>
            <person name="Conover J.L."/>
            <person name="Sanders W.S."/>
            <person name="Peterson D.G."/>
            <person name="Frelichowski J.E."/>
            <person name="Scheffler J.A."/>
            <person name="Scheffler B.E."/>
            <person name="Wendel J.F."/>
        </authorList>
    </citation>
    <scope>NUCLEOTIDE SEQUENCE [LARGE SCALE GENOMIC DNA]</scope>
    <source>
        <strain evidence="1">0</strain>
        <tissue evidence="1">Leaf</tissue>
    </source>
</reference>
<sequence>MHPLEKFTGFDLGTFRYEEKSRRLCLEYLQVGHISQSTRAHR</sequence>
<dbReference type="OrthoDB" id="989156at2759"/>
<comment type="caution">
    <text evidence="1">The sequence shown here is derived from an EMBL/GenBank/DDBJ whole genome shotgun (WGS) entry which is preliminary data.</text>
</comment>
<evidence type="ECO:0000313" key="2">
    <source>
        <dbReference type="Proteomes" id="UP000593560"/>
    </source>
</evidence>
<evidence type="ECO:0000313" key="1">
    <source>
        <dbReference type="EMBL" id="MBA0818476.1"/>
    </source>
</evidence>
<dbReference type="EMBL" id="JABFAD010301615">
    <property type="protein sequence ID" value="MBA0818476.1"/>
    <property type="molecule type" value="Genomic_DNA"/>
</dbReference>
<keyword evidence="2" id="KW-1185">Reference proteome</keyword>
<protein>
    <submittedName>
        <fullName evidence="1">Uncharacterized protein</fullName>
    </submittedName>
</protein>